<reference evidence="1" key="2">
    <citation type="journal article" date="2023" name="Int. J. Mol. Sci.">
        <title>De Novo Assembly and Annotation of 11 Diverse Shrub Willow (Salix) Genomes Reveals Novel Gene Organization in Sex-Linked Regions.</title>
        <authorList>
            <person name="Hyden B."/>
            <person name="Feng K."/>
            <person name="Yates T.B."/>
            <person name="Jawdy S."/>
            <person name="Cereghino C."/>
            <person name="Smart L.B."/>
            <person name="Muchero W."/>
        </authorList>
    </citation>
    <scope>NUCLEOTIDE SEQUENCE</scope>
    <source>
        <tissue evidence="1">Shoot tip</tissue>
    </source>
</reference>
<reference evidence="1" key="1">
    <citation type="submission" date="2022-10" db="EMBL/GenBank/DDBJ databases">
        <authorList>
            <person name="Hyden B.L."/>
            <person name="Feng K."/>
            <person name="Yates T."/>
            <person name="Jawdy S."/>
            <person name="Smart L.B."/>
            <person name="Muchero W."/>
        </authorList>
    </citation>
    <scope>NUCLEOTIDE SEQUENCE</scope>
    <source>
        <tissue evidence="1">Shoot tip</tissue>
    </source>
</reference>
<dbReference type="Proteomes" id="UP001141253">
    <property type="component" value="Chromosome 10"/>
</dbReference>
<proteinExistence type="predicted"/>
<evidence type="ECO:0000313" key="2">
    <source>
        <dbReference type="Proteomes" id="UP001141253"/>
    </source>
</evidence>
<sequence>MFLRISISNTAGFSIQIIKLDIMKSISSNSLPVILLGSVFMFPKDHL</sequence>
<protein>
    <submittedName>
        <fullName evidence="1">Uncharacterized protein</fullName>
    </submittedName>
</protein>
<organism evidence="1 2">
    <name type="scientific">Salix suchowensis</name>
    <dbReference type="NCBI Taxonomy" id="1278906"/>
    <lineage>
        <taxon>Eukaryota</taxon>
        <taxon>Viridiplantae</taxon>
        <taxon>Streptophyta</taxon>
        <taxon>Embryophyta</taxon>
        <taxon>Tracheophyta</taxon>
        <taxon>Spermatophyta</taxon>
        <taxon>Magnoliopsida</taxon>
        <taxon>eudicotyledons</taxon>
        <taxon>Gunneridae</taxon>
        <taxon>Pentapetalae</taxon>
        <taxon>rosids</taxon>
        <taxon>fabids</taxon>
        <taxon>Malpighiales</taxon>
        <taxon>Salicaceae</taxon>
        <taxon>Saliceae</taxon>
        <taxon>Salix</taxon>
    </lineage>
</organism>
<dbReference type="EMBL" id="JAPFFI010000024">
    <property type="protein sequence ID" value="KAJ6313022.1"/>
    <property type="molecule type" value="Genomic_DNA"/>
</dbReference>
<gene>
    <name evidence="1" type="ORF">OIU77_014526</name>
</gene>
<accession>A0ABQ8ZXR0</accession>
<evidence type="ECO:0000313" key="1">
    <source>
        <dbReference type="EMBL" id="KAJ6313022.1"/>
    </source>
</evidence>
<name>A0ABQ8ZXR0_9ROSI</name>
<comment type="caution">
    <text evidence="1">The sequence shown here is derived from an EMBL/GenBank/DDBJ whole genome shotgun (WGS) entry which is preliminary data.</text>
</comment>
<keyword evidence="2" id="KW-1185">Reference proteome</keyword>